<evidence type="ECO:0000313" key="1">
    <source>
        <dbReference type="EMBL" id="VFJ91007.1"/>
    </source>
</evidence>
<organism evidence="1">
    <name type="scientific">Candidatus Kentrum sp. LFY</name>
    <dbReference type="NCBI Taxonomy" id="2126342"/>
    <lineage>
        <taxon>Bacteria</taxon>
        <taxon>Pseudomonadati</taxon>
        <taxon>Pseudomonadota</taxon>
        <taxon>Gammaproteobacteria</taxon>
        <taxon>Candidatus Kentrum</taxon>
    </lineage>
</organism>
<sequence>MSLPVPILVSRSASQLDQAFQGANFTLPLARLRLEPIKHDSVLAEQNLLLGKLDSFAKMSGK</sequence>
<gene>
    <name evidence="1" type="ORF">BECKLFY1418B_GA0070995_102313</name>
</gene>
<dbReference type="AlphaFoldDB" id="A0A450UEM6"/>
<proteinExistence type="predicted"/>
<accession>A0A450UEM6</accession>
<reference evidence="1" key="1">
    <citation type="submission" date="2019-02" db="EMBL/GenBank/DDBJ databases">
        <authorList>
            <person name="Gruber-Vodicka R. H."/>
            <person name="Seah K. B. B."/>
        </authorList>
    </citation>
    <scope>NUCLEOTIDE SEQUENCE</scope>
    <source>
        <strain evidence="1">BECK_M7</strain>
    </source>
</reference>
<name>A0A450UEM6_9GAMM</name>
<protein>
    <submittedName>
        <fullName evidence="1">Uncharacterized protein</fullName>
    </submittedName>
</protein>
<dbReference type="EMBL" id="CAADFF010000023">
    <property type="protein sequence ID" value="VFJ91007.1"/>
    <property type="molecule type" value="Genomic_DNA"/>
</dbReference>